<evidence type="ECO:0000259" key="6">
    <source>
        <dbReference type="PROSITE" id="PS50089"/>
    </source>
</evidence>
<dbReference type="GO" id="GO:0008270">
    <property type="term" value="F:zinc ion binding"/>
    <property type="evidence" value="ECO:0007669"/>
    <property type="project" value="UniProtKB-KW"/>
</dbReference>
<reference evidence="7 8" key="1">
    <citation type="journal article" date="2018" name="Nat. Genet.">
        <title>Extensive intraspecific gene order and gene structural variations between Mo17 and other maize genomes.</title>
        <authorList>
            <person name="Sun S."/>
            <person name="Zhou Y."/>
            <person name="Chen J."/>
            <person name="Shi J."/>
            <person name="Zhao H."/>
            <person name="Zhao H."/>
            <person name="Song W."/>
            <person name="Zhang M."/>
            <person name="Cui Y."/>
            <person name="Dong X."/>
            <person name="Liu H."/>
            <person name="Ma X."/>
            <person name="Jiao Y."/>
            <person name="Wang B."/>
            <person name="Wei X."/>
            <person name="Stein J.C."/>
            <person name="Glaubitz J.C."/>
            <person name="Lu F."/>
            <person name="Yu G."/>
            <person name="Liang C."/>
            <person name="Fengler K."/>
            <person name="Li B."/>
            <person name="Rafalski A."/>
            <person name="Schnable P.S."/>
            <person name="Ware D.H."/>
            <person name="Buckler E.S."/>
            <person name="Lai J."/>
        </authorList>
    </citation>
    <scope>NUCLEOTIDE SEQUENCE [LARGE SCALE GENOMIC DNA]</scope>
    <source>
        <strain evidence="8">cv. Missouri 17</strain>
        <tissue evidence="7">Seedling</tissue>
    </source>
</reference>
<feature type="region of interest" description="Disordered" evidence="5">
    <location>
        <begin position="84"/>
        <end position="111"/>
    </location>
</feature>
<dbReference type="SMART" id="SM00184">
    <property type="entry name" value="RING"/>
    <property type="match status" value="1"/>
</dbReference>
<accession>A0A3L6FNW1</accession>
<dbReference type="InterPro" id="IPR001841">
    <property type="entry name" value="Znf_RING"/>
</dbReference>
<dbReference type="ExpressionAtlas" id="A0A3L6FNW1">
    <property type="expression patterns" value="baseline and differential"/>
</dbReference>
<protein>
    <recommendedName>
        <fullName evidence="6">RING-type domain-containing protein</fullName>
    </recommendedName>
</protein>
<organism evidence="7 8">
    <name type="scientific">Zea mays</name>
    <name type="common">Maize</name>
    <dbReference type="NCBI Taxonomy" id="4577"/>
    <lineage>
        <taxon>Eukaryota</taxon>
        <taxon>Viridiplantae</taxon>
        <taxon>Streptophyta</taxon>
        <taxon>Embryophyta</taxon>
        <taxon>Tracheophyta</taxon>
        <taxon>Spermatophyta</taxon>
        <taxon>Magnoliopsida</taxon>
        <taxon>Liliopsida</taxon>
        <taxon>Poales</taxon>
        <taxon>Poaceae</taxon>
        <taxon>PACMAD clade</taxon>
        <taxon>Panicoideae</taxon>
        <taxon>Andropogonodae</taxon>
        <taxon>Andropogoneae</taxon>
        <taxon>Tripsacinae</taxon>
        <taxon>Zea</taxon>
    </lineage>
</organism>
<dbReference type="GO" id="GO:0061630">
    <property type="term" value="F:ubiquitin protein ligase activity"/>
    <property type="evidence" value="ECO:0007669"/>
    <property type="project" value="InterPro"/>
</dbReference>
<sequence>MLPSPDPSVEGGGRILSPRGRASPHPPTRTHFAGGEHHQDSSIFYCNTMNSHGAGSHSRLLDLNYPPVEGAGEGASRFNSIPVSHREGSSSMPVQHIQASSSTPPATGEPRIGMRSCPIDVEAIDDDAVIYSSRPLPRARQQLTTTESITIIIDDDSETNLETAGDALDEHVNLLLSLGIERSHEPRSATNTFPGISMVGTPKVNTFKEPPEPVKEVPKEPKLSCPICMNEITEAASTVCGHIFCQPCIKAAIKAQKKCPTCRRKLTPRQQHRVYSIALVAQCRVILLQVLPCRGLLYCKRLQWDAIPANTKLLPLLFDC</sequence>
<evidence type="ECO:0000256" key="2">
    <source>
        <dbReference type="ARBA" id="ARBA00022771"/>
    </source>
</evidence>
<keyword evidence="1" id="KW-0479">Metal-binding</keyword>
<evidence type="ECO:0000256" key="5">
    <source>
        <dbReference type="SAM" id="MobiDB-lite"/>
    </source>
</evidence>
<gene>
    <name evidence="7" type="ORF">Zm00014a_025222</name>
</gene>
<dbReference type="AlphaFoldDB" id="A0A3L6FNW1"/>
<dbReference type="InterPro" id="IPR013083">
    <property type="entry name" value="Znf_RING/FYVE/PHD"/>
</dbReference>
<dbReference type="Pfam" id="PF13923">
    <property type="entry name" value="zf-C3HC4_2"/>
    <property type="match status" value="1"/>
</dbReference>
<evidence type="ECO:0000313" key="7">
    <source>
        <dbReference type="EMBL" id="PWZ33377.1"/>
    </source>
</evidence>
<dbReference type="Gene3D" id="3.30.40.10">
    <property type="entry name" value="Zinc/RING finger domain, C3HC4 (zinc finger)"/>
    <property type="match status" value="1"/>
</dbReference>
<dbReference type="PROSITE" id="PS50089">
    <property type="entry name" value="ZF_RING_2"/>
    <property type="match status" value="1"/>
</dbReference>
<evidence type="ECO:0000256" key="4">
    <source>
        <dbReference type="PROSITE-ProRule" id="PRU00175"/>
    </source>
</evidence>
<dbReference type="PANTHER" id="PTHR47094">
    <property type="entry name" value="ELFLESS, ISOFORM B"/>
    <property type="match status" value="1"/>
</dbReference>
<dbReference type="PROSITE" id="PS00518">
    <property type="entry name" value="ZF_RING_1"/>
    <property type="match status" value="1"/>
</dbReference>
<keyword evidence="3" id="KW-0862">Zinc</keyword>
<feature type="region of interest" description="Disordered" evidence="5">
    <location>
        <begin position="1"/>
        <end position="36"/>
    </location>
</feature>
<comment type="caution">
    <text evidence="7">The sequence shown here is derived from an EMBL/GenBank/DDBJ whole genome shotgun (WGS) entry which is preliminary data.</text>
</comment>
<name>A0A3L6FNW1_MAIZE</name>
<dbReference type="PANTHER" id="PTHR47094:SF1">
    <property type="entry name" value="RING-TYPE E3 UBIQUITIN TRANSFERASE"/>
    <property type="match status" value="1"/>
</dbReference>
<dbReference type="SUPFAM" id="SSF57850">
    <property type="entry name" value="RING/U-box"/>
    <property type="match status" value="1"/>
</dbReference>
<keyword evidence="2 4" id="KW-0863">Zinc-finger</keyword>
<evidence type="ECO:0000313" key="8">
    <source>
        <dbReference type="Proteomes" id="UP000251960"/>
    </source>
</evidence>
<proteinExistence type="predicted"/>
<evidence type="ECO:0000256" key="1">
    <source>
        <dbReference type="ARBA" id="ARBA00022723"/>
    </source>
</evidence>
<feature type="compositionally biased region" description="Polar residues" evidence="5">
    <location>
        <begin position="89"/>
        <end position="105"/>
    </location>
</feature>
<feature type="domain" description="RING-type" evidence="6">
    <location>
        <begin position="225"/>
        <end position="263"/>
    </location>
</feature>
<dbReference type="EMBL" id="NCVQ01000004">
    <property type="protein sequence ID" value="PWZ33377.1"/>
    <property type="molecule type" value="Genomic_DNA"/>
</dbReference>
<dbReference type="InterPro" id="IPR017907">
    <property type="entry name" value="Znf_RING_CS"/>
</dbReference>
<dbReference type="InterPro" id="IPR049627">
    <property type="entry name" value="SLX8"/>
</dbReference>
<evidence type="ECO:0000256" key="3">
    <source>
        <dbReference type="ARBA" id="ARBA00022833"/>
    </source>
</evidence>
<dbReference type="Proteomes" id="UP000251960">
    <property type="component" value="Chromosome 3"/>
</dbReference>